<keyword evidence="2 4" id="KW-0413">Isomerase</keyword>
<dbReference type="PROSITE" id="PS50889">
    <property type="entry name" value="S4"/>
    <property type="match status" value="1"/>
</dbReference>
<dbReference type="NCBIfam" id="TIGR00093">
    <property type="entry name" value="pseudouridine synthase"/>
    <property type="match status" value="1"/>
</dbReference>
<comment type="similarity">
    <text evidence="1 4">Belongs to the pseudouridine synthase RsuA family.</text>
</comment>
<sequence length="305" mass="32234">MGTAAMSSEVDLPAQAAAGFCGEAETVYPMRLQRFLARAGVASRRGSENLMTAGRVTVNGAVVTELGSKVDPRCDEVAVDGLPVKWGSAPVTLMLHKPAGVLTTMDDPRGRPTVAQLVPVDRYPGLYPIGRLDGDTTGLLLFSTDGRLGHGLLHPSHHVSKSYLACVDGAPSEGALERLREGVLLDDGMTAPARAELLAGQEAEAALALLAVPEDGAPSGTGERRRMLAEARRKNRSVVRLVLSEGRKHQVKRMLAAVGHPVLALHRERFGPLGLGSLAQGDWRELSADELCELEGALAHGAPSR</sequence>
<reference evidence="6" key="1">
    <citation type="submission" date="2018-08" db="EMBL/GenBank/DDBJ databases">
        <title>Murine metabolic-syndrome-specific gut microbial biobank.</title>
        <authorList>
            <person name="Liu C."/>
        </authorList>
    </citation>
    <scope>NUCLEOTIDE SEQUENCE [LARGE SCALE GENOMIC DNA]</scope>
    <source>
        <strain evidence="6">Z82</strain>
    </source>
</reference>
<dbReference type="SMART" id="SM00363">
    <property type="entry name" value="S4"/>
    <property type="match status" value="1"/>
</dbReference>
<protein>
    <recommendedName>
        <fullName evidence="4">Pseudouridine synthase</fullName>
        <ecNumber evidence="4">5.4.99.-</ecNumber>
    </recommendedName>
</protein>
<name>A0A7C9JRG5_9BACT</name>
<dbReference type="InterPro" id="IPR002942">
    <property type="entry name" value="S4_RNA-bd"/>
</dbReference>
<accession>A0A7C9JRG5</accession>
<evidence type="ECO:0000259" key="5">
    <source>
        <dbReference type="SMART" id="SM00363"/>
    </source>
</evidence>
<dbReference type="InterPro" id="IPR018496">
    <property type="entry name" value="PsdUridine_synth_RsuA/RluB_CS"/>
</dbReference>
<dbReference type="CDD" id="cd02870">
    <property type="entry name" value="PseudoU_synth_RsuA_like"/>
    <property type="match status" value="1"/>
</dbReference>
<comment type="caution">
    <text evidence="6">The sequence shown here is derived from an EMBL/GenBank/DDBJ whole genome shotgun (WGS) entry which is preliminary data.</text>
</comment>
<dbReference type="InterPro" id="IPR050343">
    <property type="entry name" value="RsuA_PseudoU_synthase"/>
</dbReference>
<dbReference type="InterPro" id="IPR020094">
    <property type="entry name" value="TruA/RsuA/RluB/E/F_N"/>
</dbReference>
<dbReference type="GO" id="GO:0120159">
    <property type="term" value="F:rRNA pseudouridine synthase activity"/>
    <property type="evidence" value="ECO:0007669"/>
    <property type="project" value="UniProtKB-ARBA"/>
</dbReference>
<dbReference type="SUPFAM" id="SSF55174">
    <property type="entry name" value="Alpha-L RNA-binding motif"/>
    <property type="match status" value="1"/>
</dbReference>
<gene>
    <name evidence="6" type="ORF">D1639_09200</name>
</gene>
<dbReference type="CDD" id="cd00165">
    <property type="entry name" value="S4"/>
    <property type="match status" value="1"/>
</dbReference>
<dbReference type="GO" id="GO:0003723">
    <property type="term" value="F:RNA binding"/>
    <property type="evidence" value="ECO:0007669"/>
    <property type="project" value="UniProtKB-KW"/>
</dbReference>
<evidence type="ECO:0000256" key="1">
    <source>
        <dbReference type="ARBA" id="ARBA00008348"/>
    </source>
</evidence>
<dbReference type="SUPFAM" id="SSF55120">
    <property type="entry name" value="Pseudouridine synthase"/>
    <property type="match status" value="1"/>
</dbReference>
<dbReference type="InterPro" id="IPR020103">
    <property type="entry name" value="PsdUridine_synth_cat_dom_sf"/>
</dbReference>
<evidence type="ECO:0000256" key="4">
    <source>
        <dbReference type="RuleBase" id="RU003887"/>
    </source>
</evidence>
<dbReference type="InterPro" id="IPR006145">
    <property type="entry name" value="PsdUridine_synth_RsuA/RluA"/>
</dbReference>
<dbReference type="InterPro" id="IPR036986">
    <property type="entry name" value="S4_RNA-bd_sf"/>
</dbReference>
<keyword evidence="3" id="KW-0694">RNA-binding</keyword>
<dbReference type="EMBL" id="QWKH01000085">
    <property type="protein sequence ID" value="NBI35195.1"/>
    <property type="molecule type" value="Genomic_DNA"/>
</dbReference>
<dbReference type="Gene3D" id="3.30.70.580">
    <property type="entry name" value="Pseudouridine synthase I, catalytic domain, N-terminal subdomain"/>
    <property type="match status" value="1"/>
</dbReference>
<feature type="domain" description="RNA-binding S4" evidence="5">
    <location>
        <begin position="30"/>
        <end position="92"/>
    </location>
</feature>
<organism evidence="6">
    <name type="scientific">Muribaculaceae bacterium Z82</name>
    <dbReference type="NCBI Taxonomy" id="2304548"/>
    <lineage>
        <taxon>Bacteria</taxon>
        <taxon>Pseudomonadati</taxon>
        <taxon>Bacteroidota</taxon>
        <taxon>Bacteroidia</taxon>
        <taxon>Bacteroidales</taxon>
        <taxon>Muribaculaceae</taxon>
    </lineage>
</organism>
<proteinExistence type="inferred from homology"/>
<dbReference type="PROSITE" id="PS01149">
    <property type="entry name" value="PSI_RSU"/>
    <property type="match status" value="1"/>
</dbReference>
<dbReference type="Pfam" id="PF01479">
    <property type="entry name" value="S4"/>
    <property type="match status" value="1"/>
</dbReference>
<dbReference type="GO" id="GO:0000455">
    <property type="term" value="P:enzyme-directed rRNA pseudouridine synthesis"/>
    <property type="evidence" value="ECO:0007669"/>
    <property type="project" value="UniProtKB-ARBA"/>
</dbReference>
<dbReference type="EC" id="5.4.99.-" evidence="4"/>
<dbReference type="PANTHER" id="PTHR47683:SF2">
    <property type="entry name" value="RNA-BINDING S4 DOMAIN-CONTAINING PROTEIN"/>
    <property type="match status" value="1"/>
</dbReference>
<dbReference type="InterPro" id="IPR042092">
    <property type="entry name" value="PsdUridine_s_RsuA/RluB/E/F_cat"/>
</dbReference>
<evidence type="ECO:0000256" key="2">
    <source>
        <dbReference type="ARBA" id="ARBA00023235"/>
    </source>
</evidence>
<dbReference type="Gene3D" id="3.30.70.1560">
    <property type="entry name" value="Alpha-L RNA-binding motif"/>
    <property type="match status" value="1"/>
</dbReference>
<dbReference type="InterPro" id="IPR000748">
    <property type="entry name" value="PsdUridine_synth_RsuA/RluB/E/F"/>
</dbReference>
<dbReference type="PANTHER" id="PTHR47683">
    <property type="entry name" value="PSEUDOURIDINE SYNTHASE FAMILY PROTEIN-RELATED"/>
    <property type="match status" value="1"/>
</dbReference>
<dbReference type="FunFam" id="3.10.290.10:FF:000003">
    <property type="entry name" value="Pseudouridine synthase"/>
    <property type="match status" value="1"/>
</dbReference>
<evidence type="ECO:0000313" key="6">
    <source>
        <dbReference type="EMBL" id="NBI35195.1"/>
    </source>
</evidence>
<dbReference type="Pfam" id="PF00849">
    <property type="entry name" value="PseudoU_synth_2"/>
    <property type="match status" value="1"/>
</dbReference>
<dbReference type="Gene3D" id="3.10.290.10">
    <property type="entry name" value="RNA-binding S4 domain"/>
    <property type="match status" value="1"/>
</dbReference>
<dbReference type="AlphaFoldDB" id="A0A7C9JRG5"/>
<evidence type="ECO:0000256" key="3">
    <source>
        <dbReference type="PROSITE-ProRule" id="PRU00182"/>
    </source>
</evidence>